<accession>A0A1Y2K3R7</accession>
<feature type="region of interest" description="Disordered" evidence="1">
    <location>
        <begin position="107"/>
        <end position="127"/>
    </location>
</feature>
<dbReference type="AlphaFoldDB" id="A0A1Y2K3R7"/>
<dbReference type="OrthoDB" id="825894at2"/>
<dbReference type="RefSeq" id="WP_085442093.1">
    <property type="nucleotide sequence ID" value="NZ_LVJN01000019.1"/>
</dbReference>
<evidence type="ECO:0000256" key="1">
    <source>
        <dbReference type="SAM" id="MobiDB-lite"/>
    </source>
</evidence>
<name>A0A1Y2K3R7_9PROT</name>
<evidence type="ECO:0000313" key="2">
    <source>
        <dbReference type="EMBL" id="OSM03970.1"/>
    </source>
</evidence>
<dbReference type="Proteomes" id="UP000194003">
    <property type="component" value="Unassembled WGS sequence"/>
</dbReference>
<protein>
    <submittedName>
        <fullName evidence="2">Uncharacterized protein</fullName>
    </submittedName>
</protein>
<sequence length="127" mass="14057">MWIFLEGGRFLSLSADPSDPDRVLARARLPGDLETDFPGARITESDDTDYRFSASVTRAQALAAIAHEIEDMAYPSLRRTVCNANRVTAIQTCNQAMIDAQQRALKGQDQVSTCGINPQHDDDLPYK</sequence>
<reference evidence="2 3" key="1">
    <citation type="journal article" date="2016" name="BMC Genomics">
        <title>Combined genomic and structural analyses of a cultured magnetotactic bacterium reveals its niche adaptation to a dynamic environment.</title>
        <authorList>
            <person name="Araujo A.C."/>
            <person name="Morillo V."/>
            <person name="Cypriano J."/>
            <person name="Teixeira L.C."/>
            <person name="Leao P."/>
            <person name="Lyra S."/>
            <person name="Almeida L.G."/>
            <person name="Bazylinski D.A."/>
            <person name="Vasconcellos A.T."/>
            <person name="Abreu F."/>
            <person name="Lins U."/>
        </authorList>
    </citation>
    <scope>NUCLEOTIDE SEQUENCE [LARGE SCALE GENOMIC DNA]</scope>
    <source>
        <strain evidence="2 3">IT-1</strain>
    </source>
</reference>
<organism evidence="2 3">
    <name type="scientific">Magnetofaba australis IT-1</name>
    <dbReference type="NCBI Taxonomy" id="1434232"/>
    <lineage>
        <taxon>Bacteria</taxon>
        <taxon>Pseudomonadati</taxon>
        <taxon>Pseudomonadota</taxon>
        <taxon>Magnetococcia</taxon>
        <taxon>Magnetococcales</taxon>
        <taxon>Magnetococcaceae</taxon>
        <taxon>Magnetofaba</taxon>
    </lineage>
</organism>
<evidence type="ECO:0000313" key="3">
    <source>
        <dbReference type="Proteomes" id="UP000194003"/>
    </source>
</evidence>
<keyword evidence="3" id="KW-1185">Reference proteome</keyword>
<comment type="caution">
    <text evidence="2">The sequence shown here is derived from an EMBL/GenBank/DDBJ whole genome shotgun (WGS) entry which is preliminary data.</text>
</comment>
<proteinExistence type="predicted"/>
<dbReference type="EMBL" id="LVJN01000019">
    <property type="protein sequence ID" value="OSM03970.1"/>
    <property type="molecule type" value="Genomic_DNA"/>
</dbReference>
<dbReference type="STRING" id="1434232.MAIT1_03782"/>
<gene>
    <name evidence="2" type="ORF">MAIT1_03782</name>
</gene>